<evidence type="ECO:0000313" key="2">
    <source>
        <dbReference type="EMBL" id="QCP13429.1"/>
    </source>
</evidence>
<name>A0A4P8HTZ0_9BURK</name>
<dbReference type="Gene3D" id="2.60.200.60">
    <property type="match status" value="1"/>
</dbReference>
<evidence type="ECO:0000313" key="1">
    <source>
        <dbReference type="EMBL" id="MBB3224677.1"/>
    </source>
</evidence>
<dbReference type="InterPro" id="IPR008727">
    <property type="entry name" value="PAAR_motif"/>
</dbReference>
<reference evidence="2 3" key="1">
    <citation type="submission" date="2019-05" db="EMBL/GenBank/DDBJ databases">
        <title>Draft Genome Sequences of Six Type Strains of the Genus Massilia.</title>
        <authorList>
            <person name="Miess H."/>
            <person name="Frediansyhah A."/>
            <person name="Gross H."/>
        </authorList>
    </citation>
    <scope>NUCLEOTIDE SEQUENCE [LARGE SCALE GENOMIC DNA]</scope>
    <source>
        <strain evidence="2 3">DSMZ 26121</strain>
    </source>
</reference>
<evidence type="ECO:0000313" key="4">
    <source>
        <dbReference type="Proteomes" id="UP000584325"/>
    </source>
</evidence>
<protein>
    <submittedName>
        <fullName evidence="2">PAAR domain-containing protein</fullName>
    </submittedName>
    <submittedName>
        <fullName evidence="1">Putative Zn-binding protein involved in type VI secretion</fullName>
    </submittedName>
</protein>
<dbReference type="Pfam" id="PF05488">
    <property type="entry name" value="PAAR_motif"/>
    <property type="match status" value="1"/>
</dbReference>
<dbReference type="Proteomes" id="UP000298763">
    <property type="component" value="Chromosome"/>
</dbReference>
<reference evidence="1 4" key="2">
    <citation type="submission" date="2020-08" db="EMBL/GenBank/DDBJ databases">
        <title>Genomic Encyclopedia of Type Strains, Phase III (KMG-III): the genomes of soil and plant-associated and newly described type strains.</title>
        <authorList>
            <person name="Whitman W."/>
        </authorList>
    </citation>
    <scope>NUCLEOTIDE SEQUENCE [LARGE SCALE GENOMIC DNA]</scope>
    <source>
        <strain evidence="1 4">CECT 7753</strain>
    </source>
</reference>
<keyword evidence="3" id="KW-1185">Reference proteome</keyword>
<dbReference type="AlphaFoldDB" id="A0A4P8HTZ0"/>
<dbReference type="EMBL" id="CP040017">
    <property type="protein sequence ID" value="QCP13429.1"/>
    <property type="molecule type" value="Genomic_DNA"/>
</dbReference>
<accession>A0A4P8HTZ0</accession>
<dbReference type="RefSeq" id="WP_137316214.1">
    <property type="nucleotide sequence ID" value="NZ_CP040017.1"/>
</dbReference>
<sequence>MKGVIRLNDPTSHGGRVIAAAPNTKVMGIAVARKGDRCLCPLPGHTVCLIAEGDPNVTIDGVPVAFEGHKTTCGAALISTVPTSGRG</sequence>
<dbReference type="CDD" id="cd14744">
    <property type="entry name" value="PAAR_CT_2"/>
    <property type="match status" value="1"/>
</dbReference>
<organism evidence="1 4">
    <name type="scientific">Pseudoduganella umbonata</name>
    <dbReference type="NCBI Taxonomy" id="864828"/>
    <lineage>
        <taxon>Bacteria</taxon>
        <taxon>Pseudomonadati</taxon>
        <taxon>Pseudomonadota</taxon>
        <taxon>Betaproteobacteria</taxon>
        <taxon>Burkholderiales</taxon>
        <taxon>Oxalobacteraceae</taxon>
        <taxon>Telluria group</taxon>
        <taxon>Pseudoduganella</taxon>
    </lineage>
</organism>
<proteinExistence type="predicted"/>
<dbReference type="OrthoDB" id="197187at2"/>
<dbReference type="EMBL" id="JACHXS010000013">
    <property type="protein sequence ID" value="MBB3224677.1"/>
    <property type="molecule type" value="Genomic_DNA"/>
</dbReference>
<evidence type="ECO:0000313" key="3">
    <source>
        <dbReference type="Proteomes" id="UP000298763"/>
    </source>
</evidence>
<dbReference type="Proteomes" id="UP000584325">
    <property type="component" value="Unassembled WGS sequence"/>
</dbReference>
<gene>
    <name evidence="2" type="ORF">FCL38_25575</name>
    <name evidence="1" type="ORF">FHS02_005542</name>
</gene>